<feature type="transmembrane region" description="Helical" evidence="6">
    <location>
        <begin position="340"/>
        <end position="364"/>
    </location>
</feature>
<dbReference type="EMBL" id="JBHMCR010000006">
    <property type="protein sequence ID" value="MFB9520475.1"/>
    <property type="molecule type" value="Genomic_DNA"/>
</dbReference>
<evidence type="ECO:0000256" key="1">
    <source>
        <dbReference type="ARBA" id="ARBA00004651"/>
    </source>
</evidence>
<comment type="caution">
    <text evidence="7">The sequence shown here is derived from an EMBL/GenBank/DDBJ whole genome shotgun (WGS) entry which is preliminary data.</text>
</comment>
<dbReference type="CDD" id="cd06173">
    <property type="entry name" value="MFS_MefA_like"/>
    <property type="match status" value="1"/>
</dbReference>
<evidence type="ECO:0000313" key="7">
    <source>
        <dbReference type="EMBL" id="MFB9520475.1"/>
    </source>
</evidence>
<evidence type="ECO:0000256" key="2">
    <source>
        <dbReference type="ARBA" id="ARBA00022475"/>
    </source>
</evidence>
<feature type="transmembrane region" description="Helical" evidence="6">
    <location>
        <begin position="220"/>
        <end position="242"/>
    </location>
</feature>
<feature type="transmembrane region" description="Helical" evidence="6">
    <location>
        <begin position="16"/>
        <end position="36"/>
    </location>
</feature>
<keyword evidence="8" id="KW-1185">Reference proteome</keyword>
<dbReference type="PANTHER" id="PTHR23513:SF6">
    <property type="entry name" value="MAJOR FACILITATOR SUPERFAMILY ASSOCIATED DOMAIN-CONTAINING PROTEIN"/>
    <property type="match status" value="1"/>
</dbReference>
<feature type="transmembrane region" description="Helical" evidence="6">
    <location>
        <begin position="282"/>
        <end position="300"/>
    </location>
</feature>
<evidence type="ECO:0000256" key="4">
    <source>
        <dbReference type="ARBA" id="ARBA00022989"/>
    </source>
</evidence>
<dbReference type="Gene3D" id="1.20.1250.20">
    <property type="entry name" value="MFS general substrate transporter like domains"/>
    <property type="match status" value="1"/>
</dbReference>
<dbReference type="InterPro" id="IPR036259">
    <property type="entry name" value="MFS_trans_sf"/>
</dbReference>
<feature type="transmembrane region" description="Helical" evidence="6">
    <location>
        <begin position="254"/>
        <end position="275"/>
    </location>
</feature>
<feature type="transmembrane region" description="Helical" evidence="6">
    <location>
        <begin position="172"/>
        <end position="189"/>
    </location>
</feature>
<sequence>MITSVRTHVLRDRNAALFLTVVVVSGFGSSAMWLAAGIWVKDLTGSDALAALTTFCLWLPVLAGPLLGAVADRFRRRPLLIAVNLATAALLVSLAAVDAADRVWILFGVLFLYGTAGTLADAAESALVAGAVDKRLLGDFNGLRMTAQEGMKLLAPLAGAALFARFGGLPVALLDALTFAVAAGLIALLRVREDAPGPRAEGSWADGARFLRRSPVLRPLVAAASATMVLSGLGGAMVFAVVDQGLGRSPAYTGVLYAVQGAGTVLTGVLAGPLLRRTPERALAAAGIALFALSAALRALPYEAAVLAGSAGIGLGLPCVLIVVFTAVQRETPDALLGRTSATVTTLVYGPMTAAIALGSALVAVTGHRAVLAATGAAGLAAAGALVSGARSTNRRTAPIT</sequence>
<feature type="transmembrane region" description="Helical" evidence="6">
    <location>
        <begin position="79"/>
        <end position="97"/>
    </location>
</feature>
<keyword evidence="4 6" id="KW-1133">Transmembrane helix</keyword>
<feature type="transmembrane region" description="Helical" evidence="6">
    <location>
        <begin position="370"/>
        <end position="390"/>
    </location>
</feature>
<proteinExistence type="predicted"/>
<evidence type="ECO:0000313" key="8">
    <source>
        <dbReference type="Proteomes" id="UP001589718"/>
    </source>
</evidence>
<organism evidence="7 8">
    <name type="scientific">Streptomyces cremeus</name>
    <dbReference type="NCBI Taxonomy" id="66881"/>
    <lineage>
        <taxon>Bacteria</taxon>
        <taxon>Bacillati</taxon>
        <taxon>Actinomycetota</taxon>
        <taxon>Actinomycetes</taxon>
        <taxon>Kitasatosporales</taxon>
        <taxon>Streptomycetaceae</taxon>
        <taxon>Streptomyces</taxon>
    </lineage>
</organism>
<protein>
    <submittedName>
        <fullName evidence="7">MFS transporter</fullName>
    </submittedName>
</protein>
<dbReference type="PANTHER" id="PTHR23513">
    <property type="entry name" value="INTEGRAL MEMBRANE EFFLUX PROTEIN-RELATED"/>
    <property type="match status" value="1"/>
</dbReference>
<evidence type="ECO:0000256" key="6">
    <source>
        <dbReference type="SAM" id="Phobius"/>
    </source>
</evidence>
<keyword evidence="5 6" id="KW-0472">Membrane</keyword>
<feature type="transmembrane region" description="Helical" evidence="6">
    <location>
        <begin position="48"/>
        <end position="67"/>
    </location>
</feature>
<dbReference type="Proteomes" id="UP001589718">
    <property type="component" value="Unassembled WGS sequence"/>
</dbReference>
<dbReference type="SUPFAM" id="SSF103473">
    <property type="entry name" value="MFS general substrate transporter"/>
    <property type="match status" value="1"/>
</dbReference>
<dbReference type="Pfam" id="PF07690">
    <property type="entry name" value="MFS_1"/>
    <property type="match status" value="1"/>
</dbReference>
<comment type="subcellular location">
    <subcellularLocation>
        <location evidence="1">Cell membrane</location>
        <topology evidence="1">Multi-pass membrane protein</topology>
    </subcellularLocation>
</comment>
<evidence type="ECO:0000256" key="5">
    <source>
        <dbReference type="ARBA" id="ARBA00023136"/>
    </source>
</evidence>
<accession>A0ABV5PBC4</accession>
<name>A0ABV5PBC4_STRCM</name>
<dbReference type="RefSeq" id="WP_345224194.1">
    <property type="nucleotide sequence ID" value="NZ_BAAAXE010000013.1"/>
</dbReference>
<keyword evidence="2" id="KW-1003">Cell membrane</keyword>
<reference evidence="7 8" key="1">
    <citation type="submission" date="2024-09" db="EMBL/GenBank/DDBJ databases">
        <authorList>
            <person name="Sun Q."/>
            <person name="Mori K."/>
        </authorList>
    </citation>
    <scope>NUCLEOTIDE SEQUENCE [LARGE SCALE GENOMIC DNA]</scope>
    <source>
        <strain evidence="7 8">JCM 4362</strain>
    </source>
</reference>
<gene>
    <name evidence="7" type="ORF">ACFFTU_11000</name>
</gene>
<keyword evidence="3 6" id="KW-0812">Transmembrane</keyword>
<evidence type="ECO:0000256" key="3">
    <source>
        <dbReference type="ARBA" id="ARBA00022692"/>
    </source>
</evidence>
<dbReference type="InterPro" id="IPR011701">
    <property type="entry name" value="MFS"/>
</dbReference>
<feature type="transmembrane region" description="Helical" evidence="6">
    <location>
        <begin position="306"/>
        <end position="328"/>
    </location>
</feature>